<dbReference type="PANTHER" id="PTHR43792">
    <property type="entry name" value="GNAT FAMILY, PUTATIVE (AFU_ORTHOLOGUE AFUA_3G00765)-RELATED-RELATED"/>
    <property type="match status" value="1"/>
</dbReference>
<evidence type="ECO:0000313" key="2">
    <source>
        <dbReference type="EMBL" id="MBB5938049.1"/>
    </source>
</evidence>
<gene>
    <name evidence="2" type="ORF">FHS42_005133</name>
</gene>
<keyword evidence="2" id="KW-0808">Transferase</keyword>
<dbReference type="InterPro" id="IPR016181">
    <property type="entry name" value="Acyl_CoA_acyltransferase"/>
</dbReference>
<organism evidence="2 3">
    <name type="scientific">Streptomyces zagrosensis</name>
    <dbReference type="NCBI Taxonomy" id="1042984"/>
    <lineage>
        <taxon>Bacteria</taxon>
        <taxon>Bacillati</taxon>
        <taxon>Actinomycetota</taxon>
        <taxon>Actinomycetes</taxon>
        <taxon>Kitasatosporales</taxon>
        <taxon>Streptomycetaceae</taxon>
        <taxon>Streptomyces</taxon>
    </lineage>
</organism>
<evidence type="ECO:0000259" key="1">
    <source>
        <dbReference type="PROSITE" id="PS51186"/>
    </source>
</evidence>
<sequence length="168" mass="18834">MPITGSTVQLRVPTAEDAVAWHRLFDDPDVMEFHGGTSHDLAHYEEFTARQRAHHEHLGICLYTLLNGTGEVIGFTGAQPWPHEWGPRGEIEIGWRLGRAFWGQGYATLAAETTLERVRAVGIRHVVAMVAERNERSIAVTRRVGMKESETFVSPVSKTRAACFRLDL</sequence>
<accession>A0A7W9QDN5</accession>
<dbReference type="Pfam" id="PF13302">
    <property type="entry name" value="Acetyltransf_3"/>
    <property type="match status" value="1"/>
</dbReference>
<comment type="caution">
    <text evidence="2">The sequence shown here is derived from an EMBL/GenBank/DDBJ whole genome shotgun (WGS) entry which is preliminary data.</text>
</comment>
<proteinExistence type="predicted"/>
<keyword evidence="3" id="KW-1185">Reference proteome</keyword>
<name>A0A7W9QDN5_9ACTN</name>
<evidence type="ECO:0000313" key="3">
    <source>
        <dbReference type="Proteomes" id="UP000588098"/>
    </source>
</evidence>
<dbReference type="Gene3D" id="3.40.630.30">
    <property type="match status" value="1"/>
</dbReference>
<dbReference type="AlphaFoldDB" id="A0A7W9QDN5"/>
<dbReference type="RefSeq" id="WP_184575513.1">
    <property type="nucleotide sequence ID" value="NZ_JACHJL010000014.1"/>
</dbReference>
<protein>
    <submittedName>
        <fullName evidence="2">RimJ/RimL family protein N-acetyltransferase</fullName>
    </submittedName>
</protein>
<dbReference type="EMBL" id="JACHJL010000014">
    <property type="protein sequence ID" value="MBB5938049.1"/>
    <property type="molecule type" value="Genomic_DNA"/>
</dbReference>
<dbReference type="Proteomes" id="UP000588098">
    <property type="component" value="Unassembled WGS sequence"/>
</dbReference>
<reference evidence="2 3" key="1">
    <citation type="submission" date="2020-08" db="EMBL/GenBank/DDBJ databases">
        <title>Genomic Encyclopedia of Type Strains, Phase III (KMG-III): the genomes of soil and plant-associated and newly described type strains.</title>
        <authorList>
            <person name="Whitman W."/>
        </authorList>
    </citation>
    <scope>NUCLEOTIDE SEQUENCE [LARGE SCALE GENOMIC DNA]</scope>
    <source>
        <strain evidence="2 3">CECT 8305</strain>
    </source>
</reference>
<dbReference type="SUPFAM" id="SSF55729">
    <property type="entry name" value="Acyl-CoA N-acyltransferases (Nat)"/>
    <property type="match status" value="1"/>
</dbReference>
<dbReference type="PANTHER" id="PTHR43792:SF1">
    <property type="entry name" value="N-ACETYLTRANSFERASE DOMAIN-CONTAINING PROTEIN"/>
    <property type="match status" value="1"/>
</dbReference>
<dbReference type="PROSITE" id="PS51186">
    <property type="entry name" value="GNAT"/>
    <property type="match status" value="1"/>
</dbReference>
<dbReference type="InterPro" id="IPR000182">
    <property type="entry name" value="GNAT_dom"/>
</dbReference>
<dbReference type="InterPro" id="IPR051531">
    <property type="entry name" value="N-acetyltransferase"/>
</dbReference>
<dbReference type="GO" id="GO:0016747">
    <property type="term" value="F:acyltransferase activity, transferring groups other than amino-acyl groups"/>
    <property type="evidence" value="ECO:0007669"/>
    <property type="project" value="InterPro"/>
</dbReference>
<feature type="domain" description="N-acetyltransferase" evidence="1">
    <location>
        <begin position="8"/>
        <end position="168"/>
    </location>
</feature>